<evidence type="ECO:0008006" key="4">
    <source>
        <dbReference type="Google" id="ProtNLM"/>
    </source>
</evidence>
<dbReference type="EMBL" id="PPTO01000005">
    <property type="protein sequence ID" value="RDB59407.1"/>
    <property type="molecule type" value="Genomic_DNA"/>
</dbReference>
<dbReference type="AlphaFoldDB" id="A0A369LL59"/>
<feature type="transmembrane region" description="Helical" evidence="1">
    <location>
        <begin position="143"/>
        <end position="164"/>
    </location>
</feature>
<dbReference type="RefSeq" id="WP_114615355.1">
    <property type="nucleotide sequence ID" value="NZ_PPTO01000005.1"/>
</dbReference>
<dbReference type="PANTHER" id="PTHR11360:SF284">
    <property type="entry name" value="EG:103B4.3 PROTEIN-RELATED"/>
    <property type="match status" value="1"/>
</dbReference>
<dbReference type="InterPro" id="IPR050327">
    <property type="entry name" value="Proton-linked_MCT"/>
</dbReference>
<feature type="transmembrane region" description="Helical" evidence="1">
    <location>
        <begin position="348"/>
        <end position="365"/>
    </location>
</feature>
<feature type="transmembrane region" description="Helical" evidence="1">
    <location>
        <begin position="386"/>
        <end position="405"/>
    </location>
</feature>
<accession>A0A369LL59</accession>
<keyword evidence="1" id="KW-1133">Transmembrane helix</keyword>
<organism evidence="2 3">
    <name type="scientific">Slackia isoflavoniconvertens</name>
    <dbReference type="NCBI Taxonomy" id="572010"/>
    <lineage>
        <taxon>Bacteria</taxon>
        <taxon>Bacillati</taxon>
        <taxon>Actinomycetota</taxon>
        <taxon>Coriobacteriia</taxon>
        <taxon>Eggerthellales</taxon>
        <taxon>Eggerthellaceae</taxon>
        <taxon>Slackia</taxon>
    </lineage>
</organism>
<name>A0A369LL59_9ACTN</name>
<keyword evidence="1" id="KW-0472">Membrane</keyword>
<proteinExistence type="predicted"/>
<evidence type="ECO:0000313" key="2">
    <source>
        <dbReference type="EMBL" id="RDB59407.1"/>
    </source>
</evidence>
<evidence type="ECO:0000313" key="3">
    <source>
        <dbReference type="Proteomes" id="UP000253975"/>
    </source>
</evidence>
<reference evidence="2 3" key="1">
    <citation type="journal article" date="2018" name="Elife">
        <title>Discovery and characterization of a prevalent human gut bacterial enzyme sufficient for the inactivation of a family of plant toxins.</title>
        <authorList>
            <person name="Koppel N."/>
            <person name="Bisanz J.E."/>
            <person name="Pandelia M.E."/>
            <person name="Turnbaugh P.J."/>
            <person name="Balskus E.P."/>
        </authorList>
    </citation>
    <scope>NUCLEOTIDE SEQUENCE [LARGE SCALE GENOMIC DNA]</scope>
    <source>
        <strain evidence="2 3">OB21 GAM31</strain>
    </source>
</reference>
<feature type="transmembrane region" description="Helical" evidence="1">
    <location>
        <begin position="176"/>
        <end position="197"/>
    </location>
</feature>
<protein>
    <recommendedName>
        <fullName evidence="4">Major facilitator superfamily (MFS) profile domain-containing protein</fullName>
    </recommendedName>
</protein>
<feature type="transmembrane region" description="Helical" evidence="1">
    <location>
        <begin position="85"/>
        <end position="103"/>
    </location>
</feature>
<dbReference type="InterPro" id="IPR011701">
    <property type="entry name" value="MFS"/>
</dbReference>
<feature type="transmembrane region" description="Helical" evidence="1">
    <location>
        <begin position="109"/>
        <end position="131"/>
    </location>
</feature>
<feature type="transmembrane region" description="Helical" evidence="1">
    <location>
        <begin position="417"/>
        <end position="438"/>
    </location>
</feature>
<dbReference type="InterPro" id="IPR036259">
    <property type="entry name" value="MFS_trans_sf"/>
</dbReference>
<dbReference type="PANTHER" id="PTHR11360">
    <property type="entry name" value="MONOCARBOXYLATE TRANSPORTER"/>
    <property type="match status" value="1"/>
</dbReference>
<dbReference type="Gene3D" id="1.20.1250.20">
    <property type="entry name" value="MFS general substrate transporter like domains"/>
    <property type="match status" value="1"/>
</dbReference>
<sequence length="453" mass="47318">MVTESPLGNTRNARPHFGFFVVFALVMCMFCPVSFGHSCAGIFYPYAAADLGVGTGVLSYFTPLACLSGLVFLPFAGRLLNGCDARACIGGSCFVAALAFFLVSFSTQLWQYLACGVLMGFGTCTLIYLAPATLITRWFDKNAGFYIGLVAAFTGVGGMVWAAVGGALIQAFGWQATYRVFAAITLACVPIMIMCIASRPSDKGLLPYGAHENGFATDEKGQASASVDAAALVAQLAPGEHPRARKGITAKEAFKMPQFYLIMGFCFCLNFGMYLNGMVPSYVHTLAVGSAVPMLGAWATSLSMAAQTGTKLGLGYVGEKHPFSGAIVCVAMGIVGAVLILVGGAGNAAVVIAVGAFAYGIYYGVTNVMTPSLARKTFGGLEYPIVYARISMAANVAGVCSGFLWGAVIDIAGFEVAFVGAAVLIACAIACTLGLAYFQSRDIKRFLEGDEAK</sequence>
<feature type="transmembrane region" description="Helical" evidence="1">
    <location>
        <begin position="323"/>
        <end position="342"/>
    </location>
</feature>
<dbReference type="SUPFAM" id="SSF103473">
    <property type="entry name" value="MFS general substrate transporter"/>
    <property type="match status" value="1"/>
</dbReference>
<keyword evidence="1" id="KW-0812">Transmembrane</keyword>
<dbReference type="Pfam" id="PF07690">
    <property type="entry name" value="MFS_1"/>
    <property type="match status" value="1"/>
</dbReference>
<dbReference type="GO" id="GO:0022857">
    <property type="term" value="F:transmembrane transporter activity"/>
    <property type="evidence" value="ECO:0007669"/>
    <property type="project" value="InterPro"/>
</dbReference>
<comment type="caution">
    <text evidence="2">The sequence shown here is derived from an EMBL/GenBank/DDBJ whole genome shotgun (WGS) entry which is preliminary data.</text>
</comment>
<gene>
    <name evidence="2" type="ORF">C1881_04605</name>
</gene>
<feature type="transmembrane region" description="Helical" evidence="1">
    <location>
        <begin position="259"/>
        <end position="276"/>
    </location>
</feature>
<dbReference type="Proteomes" id="UP000253975">
    <property type="component" value="Unassembled WGS sequence"/>
</dbReference>
<feature type="transmembrane region" description="Helical" evidence="1">
    <location>
        <begin position="53"/>
        <end position="73"/>
    </location>
</feature>
<feature type="transmembrane region" description="Helical" evidence="1">
    <location>
        <begin position="20"/>
        <end position="47"/>
    </location>
</feature>
<evidence type="ECO:0000256" key="1">
    <source>
        <dbReference type="SAM" id="Phobius"/>
    </source>
</evidence>
<feature type="transmembrane region" description="Helical" evidence="1">
    <location>
        <begin position="282"/>
        <end position="302"/>
    </location>
</feature>